<evidence type="ECO:0000256" key="1">
    <source>
        <dbReference type="ARBA" id="ARBA00023002"/>
    </source>
</evidence>
<dbReference type="InterPro" id="IPR050493">
    <property type="entry name" value="FAD-dep_Monooxygenase_BioMet"/>
</dbReference>
<keyword evidence="5" id="KW-1185">Reference proteome</keyword>
<protein>
    <submittedName>
        <fullName evidence="4">FAD-dependent monooxygenase</fullName>
    </submittedName>
</protein>
<dbReference type="Gene3D" id="3.50.50.60">
    <property type="entry name" value="FAD/NAD(P)-binding domain"/>
    <property type="match status" value="1"/>
</dbReference>
<evidence type="ECO:0000313" key="5">
    <source>
        <dbReference type="Proteomes" id="UP001596297"/>
    </source>
</evidence>
<evidence type="ECO:0000313" key="4">
    <source>
        <dbReference type="EMBL" id="MFC6590686.1"/>
    </source>
</evidence>
<dbReference type="Proteomes" id="UP001596297">
    <property type="component" value="Unassembled WGS sequence"/>
</dbReference>
<dbReference type="PANTHER" id="PTHR13789:SF309">
    <property type="entry name" value="PUTATIVE (AFU_ORTHOLOGUE AFUA_6G14510)-RELATED"/>
    <property type="match status" value="1"/>
</dbReference>
<sequence length="162" mass="17495">MTYWHAPVQQAPGEVFTDPMAGLLHAFRHFPPEVRQLIEATGARGISQIELADLSPLPDWWYRRVALIGDAAHATSPNLGQGAAQAVEDAAALAQALAAYPDRVTALKHFQASREAVANAVVAQSRAFGELGQARGVTRLVRNVALSINPELARSRIEAFYS</sequence>
<proteinExistence type="predicted"/>
<dbReference type="InterPro" id="IPR036188">
    <property type="entry name" value="FAD/NAD-bd_sf"/>
</dbReference>
<dbReference type="GO" id="GO:0004497">
    <property type="term" value="F:monooxygenase activity"/>
    <property type="evidence" value="ECO:0007669"/>
    <property type="project" value="UniProtKB-KW"/>
</dbReference>
<dbReference type="SUPFAM" id="SSF51905">
    <property type="entry name" value="FAD/NAD(P)-binding domain"/>
    <property type="match status" value="1"/>
</dbReference>
<dbReference type="EMBL" id="JBHSWD010000001">
    <property type="protein sequence ID" value="MFC6590686.1"/>
    <property type="molecule type" value="Genomic_DNA"/>
</dbReference>
<dbReference type="PANTHER" id="PTHR13789">
    <property type="entry name" value="MONOOXYGENASE"/>
    <property type="match status" value="1"/>
</dbReference>
<reference evidence="5" key="1">
    <citation type="journal article" date="2019" name="Int. J. Syst. Evol. Microbiol.">
        <title>The Global Catalogue of Microorganisms (GCM) 10K type strain sequencing project: providing services to taxonomists for standard genome sequencing and annotation.</title>
        <authorList>
            <consortium name="The Broad Institute Genomics Platform"/>
            <consortium name="The Broad Institute Genome Sequencing Center for Infectious Disease"/>
            <person name="Wu L."/>
            <person name="Ma J."/>
        </authorList>
    </citation>
    <scope>NUCLEOTIDE SEQUENCE [LARGE SCALE GENOMIC DNA]</scope>
    <source>
        <strain evidence="5">CGMCC 1.15772</strain>
    </source>
</reference>
<organism evidence="4 5">
    <name type="scientific">Deinococcus lacus</name>
    <dbReference type="NCBI Taxonomy" id="392561"/>
    <lineage>
        <taxon>Bacteria</taxon>
        <taxon>Thermotogati</taxon>
        <taxon>Deinococcota</taxon>
        <taxon>Deinococci</taxon>
        <taxon>Deinococcales</taxon>
        <taxon>Deinococcaceae</taxon>
        <taxon>Deinococcus</taxon>
    </lineage>
</organism>
<name>A0ABW1Y8N6_9DEIO</name>
<accession>A0ABW1Y8N6</accession>
<evidence type="ECO:0000259" key="3">
    <source>
        <dbReference type="Pfam" id="PF01494"/>
    </source>
</evidence>
<dbReference type="Pfam" id="PF01494">
    <property type="entry name" value="FAD_binding_3"/>
    <property type="match status" value="1"/>
</dbReference>
<dbReference type="InterPro" id="IPR002938">
    <property type="entry name" value="FAD-bd"/>
</dbReference>
<keyword evidence="1" id="KW-0560">Oxidoreductase</keyword>
<gene>
    <name evidence="4" type="ORF">ACFP81_00595</name>
</gene>
<keyword evidence="2 4" id="KW-0503">Monooxygenase</keyword>
<dbReference type="RefSeq" id="WP_380081704.1">
    <property type="nucleotide sequence ID" value="NZ_JBHSWD010000001.1"/>
</dbReference>
<feature type="domain" description="FAD-binding" evidence="3">
    <location>
        <begin position="60"/>
        <end position="124"/>
    </location>
</feature>
<comment type="caution">
    <text evidence="4">The sequence shown here is derived from an EMBL/GenBank/DDBJ whole genome shotgun (WGS) entry which is preliminary data.</text>
</comment>
<evidence type="ECO:0000256" key="2">
    <source>
        <dbReference type="ARBA" id="ARBA00023033"/>
    </source>
</evidence>